<dbReference type="EMBL" id="KX822728">
    <property type="protein sequence ID" value="AOW44967.1"/>
    <property type="molecule type" value="Genomic_DNA"/>
</dbReference>
<organism evidence="3">
    <name type="scientific">Sphingopyxis sp. MB-E</name>
    <dbReference type="NCBI Taxonomy" id="1619227"/>
    <lineage>
        <taxon>Bacteria</taxon>
        <taxon>Pseudomonadati</taxon>
        <taxon>Pseudomonadota</taxon>
        <taxon>Alphaproteobacteria</taxon>
        <taxon>Sphingomonadales</taxon>
        <taxon>Sphingomonadaceae</taxon>
        <taxon>Sphingopyxis</taxon>
    </lineage>
</organism>
<dbReference type="InterPro" id="IPR042150">
    <property type="entry name" value="MmRce1-like"/>
</dbReference>
<dbReference type="PANTHER" id="PTHR35797">
    <property type="entry name" value="PROTEASE-RELATED"/>
    <property type="match status" value="1"/>
</dbReference>
<evidence type="ECO:0000259" key="2">
    <source>
        <dbReference type="Pfam" id="PF02517"/>
    </source>
</evidence>
<name>A0A1D8QSQ3_9SPHN</name>
<feature type="transmembrane region" description="Helical" evidence="1">
    <location>
        <begin position="188"/>
        <end position="204"/>
    </location>
</feature>
<protein>
    <submittedName>
        <fullName evidence="3">Microcystin degrading enzyme MlrA</fullName>
    </submittedName>
</protein>
<sequence>MREFVKQRPLLCFYALAILIALAAHALRAMSPTPLGPMFKMLQETHAHLNIITAVRSTFEYPGAYTLLLFPAAPMFAALIVTGIGYGRAGFRELLSRCAPWRSPVSWRQGVTVIAVCFLAFFALTGIMWVQTFIYAPPGTLDRTFLRYGSDPLAIYAMLAASLLLSPGPLLEELGWRGFALPQLLKKFDPLAAAVILGLMWWAWHLPRDLPTLFSGEPGAAWGVIVKQFVIIPAFIAGTIIAVFVCNKLGGSMWGGVLIHAIHNELGVNVTAEWAPTVAGLGWRPWDLVEFAVAIGLVLICGRSLGAASPDNARLAWGNVPPKLPGVATDKSGANA</sequence>
<keyword evidence="1" id="KW-1133">Transmembrane helix</keyword>
<dbReference type="GO" id="GO:0080120">
    <property type="term" value="P:CAAX-box protein maturation"/>
    <property type="evidence" value="ECO:0007669"/>
    <property type="project" value="UniProtKB-ARBA"/>
</dbReference>
<feature type="transmembrane region" description="Helical" evidence="1">
    <location>
        <begin position="154"/>
        <end position="176"/>
    </location>
</feature>
<evidence type="ECO:0000313" key="3">
    <source>
        <dbReference type="EMBL" id="AOW44967.1"/>
    </source>
</evidence>
<dbReference type="PANTHER" id="PTHR35797:SF1">
    <property type="entry name" value="PROTEASE"/>
    <property type="match status" value="1"/>
</dbReference>
<dbReference type="AlphaFoldDB" id="A0A1D8QSQ3"/>
<dbReference type="InterPro" id="IPR003675">
    <property type="entry name" value="Rce1/LyrA-like_dom"/>
</dbReference>
<evidence type="ECO:0000256" key="1">
    <source>
        <dbReference type="SAM" id="Phobius"/>
    </source>
</evidence>
<dbReference type="GO" id="GO:0004175">
    <property type="term" value="F:endopeptidase activity"/>
    <property type="evidence" value="ECO:0007669"/>
    <property type="project" value="UniProtKB-ARBA"/>
</dbReference>
<feature type="transmembrane region" description="Helical" evidence="1">
    <location>
        <begin position="110"/>
        <end position="134"/>
    </location>
</feature>
<accession>A0A1D8QSQ3</accession>
<gene>
    <name evidence="3" type="primary">mlrA</name>
</gene>
<reference evidence="3" key="1">
    <citation type="journal article" date="2016" name="Environ Sci Process Impacts">
        <title>Cyanotoxin degradation activity and mlr gene expression profiles of a Sphingopyxis sp. isolated from Lake Champlain, Canada.</title>
        <authorList>
            <person name="Maghsoudi E."/>
            <person name="Fortin N."/>
            <person name="Greer C."/>
            <person name="Maynard C."/>
            <person name="Page A."/>
            <person name="Duy S.V."/>
            <person name="Sauve S."/>
            <person name="Prevost M."/>
            <person name="Dorner S."/>
        </authorList>
    </citation>
    <scope>NUCLEOTIDE SEQUENCE</scope>
    <source>
        <strain evidence="3">MB-E</strain>
    </source>
</reference>
<feature type="transmembrane region" description="Helical" evidence="1">
    <location>
        <begin position="64"/>
        <end position="89"/>
    </location>
</feature>
<feature type="transmembrane region" description="Helical" evidence="1">
    <location>
        <begin position="224"/>
        <end position="246"/>
    </location>
</feature>
<feature type="domain" description="CAAX prenyl protease 2/Lysostaphin resistance protein A-like" evidence="2">
    <location>
        <begin position="164"/>
        <end position="264"/>
    </location>
</feature>
<keyword evidence="1" id="KW-0472">Membrane</keyword>
<dbReference type="Pfam" id="PF02517">
    <property type="entry name" value="Rce1-like"/>
    <property type="match status" value="1"/>
</dbReference>
<keyword evidence="1" id="KW-0812">Transmembrane</keyword>
<proteinExistence type="predicted"/>
<feature type="non-terminal residue" evidence="3">
    <location>
        <position position="336"/>
    </location>
</feature>